<evidence type="ECO:0000313" key="2">
    <source>
        <dbReference type="EMBL" id="PWU23332.1"/>
    </source>
</evidence>
<comment type="caution">
    <text evidence="2">The sequence shown here is derived from an EMBL/GenBank/DDBJ whole genome shotgun (WGS) entry which is preliminary data.</text>
</comment>
<sequence>MPNEQDSQKPSKTLYDSSVAEIARKHFVAGFSQALGGFFVTILTWIVILFITLRYILPGLQPTLNQFTSIFSSMEKVTGNTKGGQTLTIPNDLIQQFEGQPVK</sequence>
<reference evidence="2 3" key="1">
    <citation type="submission" date="2018-02" db="EMBL/GenBank/DDBJ databases">
        <title>Genomic Reconstructions from Amazon Rainforest and Pasture Soil Reveal Novel Insights into the Physiology of Candidate Phyla in Tropical Sites.</title>
        <authorList>
            <person name="Kroeger M.E."/>
            <person name="Delmont T."/>
            <person name="Eren A.M."/>
            <person name="Guo J."/>
            <person name="Meyer K.M."/>
            <person name="Khan K."/>
            <person name="Rodrigues J.L.M."/>
            <person name="Bohannan B.J.M."/>
            <person name="Tringe S."/>
            <person name="Borges C.D."/>
            <person name="Tiedje J."/>
            <person name="Tsai S.M."/>
            <person name="Nusslein K."/>
        </authorList>
    </citation>
    <scope>NUCLEOTIDE SEQUENCE [LARGE SCALE GENOMIC DNA]</scope>
    <source>
        <strain evidence="2">Amazon FNV 2010 28 9</strain>
    </source>
</reference>
<evidence type="ECO:0000256" key="1">
    <source>
        <dbReference type="SAM" id="Phobius"/>
    </source>
</evidence>
<evidence type="ECO:0000313" key="3">
    <source>
        <dbReference type="Proteomes" id="UP000246104"/>
    </source>
</evidence>
<dbReference type="AlphaFoldDB" id="A0A317JQ21"/>
<name>A0A317JQ21_9BACT</name>
<protein>
    <submittedName>
        <fullName evidence="2">Uncharacterized protein</fullName>
    </submittedName>
</protein>
<dbReference type="Proteomes" id="UP000246104">
    <property type="component" value="Unassembled WGS sequence"/>
</dbReference>
<accession>A0A317JQ21</accession>
<organism evidence="2 3">
    <name type="scientific">Candidatus Cerribacteria bacterium 'Amazon FNV 2010 28 9'</name>
    <dbReference type="NCBI Taxonomy" id="2081795"/>
    <lineage>
        <taxon>Bacteria</taxon>
        <taxon>Candidatus Cerribacteria</taxon>
    </lineage>
</organism>
<feature type="transmembrane region" description="Helical" evidence="1">
    <location>
        <begin position="34"/>
        <end position="57"/>
    </location>
</feature>
<keyword evidence="1" id="KW-0472">Membrane</keyword>
<proteinExistence type="predicted"/>
<dbReference type="EMBL" id="PSRQ01000038">
    <property type="protein sequence ID" value="PWU23332.1"/>
    <property type="molecule type" value="Genomic_DNA"/>
</dbReference>
<keyword evidence="1" id="KW-1133">Transmembrane helix</keyword>
<keyword evidence="1" id="KW-0812">Transmembrane</keyword>
<gene>
    <name evidence="2" type="ORF">C5B42_03340</name>
</gene>